<gene>
    <name evidence="2" type="ORF">EDC25_12224</name>
</gene>
<dbReference type="PROSITE" id="PS51318">
    <property type="entry name" value="TAT"/>
    <property type="match status" value="1"/>
</dbReference>
<sequence length="449" mass="47775">MSQITRRAFIKGSTLCLTALGGMRLGLHARRAHADWQTGNFFVYVYLRGGIDGLNMVCPIDGPDRAHYEMHRPNIHLRTTGATAALPLGNTHYGLNFAATGLHELYGQGRLAIVHGTGFPVAQITRSHFDAQDYMEHGTPGSNTIGTGWLARHLQATGQVPDSAMIPSLSVAANAPTSLLGRRDNMVLDDPNSFHPNANNGNVDGQPRYKLSTTMTLRQLYQGNDDLHHAGTGAVDTIELVDTLGISSYTPAPGANYPSTGVAATLGNQAKLIANIAKRGLGLQVATLDYGGWDSHENQGDGTQGDLNQNQYANRLAGLSATLHALYTDLAAAGLHNRMVLVVHSEFGRRVRENANRGTDHGSGNPMLVLGGRVRGGQLFGTFGGLGPGQLYQNEDVASTTDFRRVLSEVVAGHLGNPDLASVFPGYDYPGPLGLLPGDPLFANGFDPA</sequence>
<dbReference type="AlphaFoldDB" id="A0A4R3L5W0"/>
<feature type="region of interest" description="Disordered" evidence="1">
    <location>
        <begin position="183"/>
        <end position="208"/>
    </location>
</feature>
<dbReference type="PANTHER" id="PTHR43737:SF1">
    <property type="entry name" value="DUF1501 DOMAIN-CONTAINING PROTEIN"/>
    <property type="match status" value="1"/>
</dbReference>
<dbReference type="Pfam" id="PF07394">
    <property type="entry name" value="DUF1501"/>
    <property type="match status" value="1"/>
</dbReference>
<accession>A0A4R3L5W0</accession>
<protein>
    <submittedName>
        <fullName evidence="2">Uncharacterized protein (DUF1501 family)</fullName>
    </submittedName>
</protein>
<dbReference type="InterPro" id="IPR006311">
    <property type="entry name" value="TAT_signal"/>
</dbReference>
<dbReference type="InterPro" id="IPR010869">
    <property type="entry name" value="DUF1501"/>
</dbReference>
<evidence type="ECO:0000256" key="1">
    <source>
        <dbReference type="SAM" id="MobiDB-lite"/>
    </source>
</evidence>
<dbReference type="RefSeq" id="WP_164484176.1">
    <property type="nucleotide sequence ID" value="NZ_JBHLWF010000027.1"/>
</dbReference>
<proteinExistence type="predicted"/>
<dbReference type="PANTHER" id="PTHR43737">
    <property type="entry name" value="BLL7424 PROTEIN"/>
    <property type="match status" value="1"/>
</dbReference>
<feature type="compositionally biased region" description="Polar residues" evidence="1">
    <location>
        <begin position="194"/>
        <end position="203"/>
    </location>
</feature>
<dbReference type="Proteomes" id="UP000294599">
    <property type="component" value="Unassembled WGS sequence"/>
</dbReference>
<comment type="caution">
    <text evidence="2">The sequence shown here is derived from an EMBL/GenBank/DDBJ whole genome shotgun (WGS) entry which is preliminary data.</text>
</comment>
<name>A0A4R3L5W0_9GAMM</name>
<reference evidence="2 3" key="1">
    <citation type="submission" date="2019-03" db="EMBL/GenBank/DDBJ databases">
        <title>Genomic Encyclopedia of Type Strains, Phase IV (KMG-IV): sequencing the most valuable type-strain genomes for metagenomic binning, comparative biology and taxonomic classification.</title>
        <authorList>
            <person name="Goeker M."/>
        </authorList>
    </citation>
    <scope>NUCLEOTIDE SEQUENCE [LARGE SCALE GENOMIC DNA]</scope>
    <source>
        <strain evidence="2 3">DSM 21944</strain>
    </source>
</reference>
<evidence type="ECO:0000313" key="2">
    <source>
        <dbReference type="EMBL" id="TCS94428.1"/>
    </source>
</evidence>
<dbReference type="EMBL" id="SMAF01000022">
    <property type="protein sequence ID" value="TCS94428.1"/>
    <property type="molecule type" value="Genomic_DNA"/>
</dbReference>
<evidence type="ECO:0000313" key="3">
    <source>
        <dbReference type="Proteomes" id="UP000294599"/>
    </source>
</evidence>
<organism evidence="2 3">
    <name type="scientific">Pseudofulvimonas gallinarii</name>
    <dbReference type="NCBI Taxonomy" id="634155"/>
    <lineage>
        <taxon>Bacteria</taxon>
        <taxon>Pseudomonadati</taxon>
        <taxon>Pseudomonadota</taxon>
        <taxon>Gammaproteobacteria</taxon>
        <taxon>Lysobacterales</taxon>
        <taxon>Rhodanobacteraceae</taxon>
        <taxon>Pseudofulvimonas</taxon>
    </lineage>
</organism>
<keyword evidence="3" id="KW-1185">Reference proteome</keyword>